<dbReference type="EMBL" id="SNYI01000001">
    <property type="protein sequence ID" value="TDQ32606.1"/>
    <property type="molecule type" value="Genomic_DNA"/>
</dbReference>
<feature type="signal peptide" evidence="1">
    <location>
        <begin position="1"/>
        <end position="19"/>
    </location>
</feature>
<keyword evidence="3" id="KW-1185">Reference proteome</keyword>
<comment type="caution">
    <text evidence="2">The sequence shown here is derived from an EMBL/GenBank/DDBJ whole genome shotgun (WGS) entry which is preliminary data.</text>
</comment>
<dbReference type="Gene3D" id="3.10.450.360">
    <property type="match status" value="1"/>
</dbReference>
<evidence type="ECO:0000313" key="2">
    <source>
        <dbReference type="EMBL" id="TDQ32606.1"/>
    </source>
</evidence>
<gene>
    <name evidence="2" type="ORF">CLV82_0439</name>
</gene>
<dbReference type="Proteomes" id="UP000295468">
    <property type="component" value="Unassembled WGS sequence"/>
</dbReference>
<dbReference type="AlphaFoldDB" id="A0A4R6TQ83"/>
<reference evidence="2 3" key="1">
    <citation type="submission" date="2019-03" db="EMBL/GenBank/DDBJ databases">
        <title>Genomic Encyclopedia of Archaeal and Bacterial Type Strains, Phase II (KMG-II): from individual species to whole genera.</title>
        <authorList>
            <person name="Goeker M."/>
        </authorList>
    </citation>
    <scope>NUCLEOTIDE SEQUENCE [LARGE SCALE GENOMIC DNA]</scope>
    <source>
        <strain evidence="2 3">DSM 18435</strain>
    </source>
</reference>
<dbReference type="SUPFAM" id="SSF160574">
    <property type="entry name" value="BT0923-like"/>
    <property type="match status" value="1"/>
</dbReference>
<name>A0A4R6TQ83_9FLAO</name>
<dbReference type="OrthoDB" id="668160at2"/>
<evidence type="ECO:0000256" key="1">
    <source>
        <dbReference type="SAM" id="SignalP"/>
    </source>
</evidence>
<sequence>MKRLLLGLFALGLASHSYAQIIKTEQLKEVVVEAVNYKYLNQLDNSEAAIPVQMLERKVAAYDVTKQNFYEDDFDFYTVSFYIPEGKIVAVYNPQGQVTRTIERFNDVALPRAIQESLLKRFPNWQVSNDTYKVNYHESKGVKKSYKIKLENGDKTMRVKMTEDGEFL</sequence>
<evidence type="ECO:0000313" key="3">
    <source>
        <dbReference type="Proteomes" id="UP000295468"/>
    </source>
</evidence>
<protein>
    <submittedName>
        <fullName evidence="2">Uncharacterized protein</fullName>
    </submittedName>
</protein>
<organism evidence="2 3">
    <name type="scientific">Zeaxanthinibacter enoshimensis</name>
    <dbReference type="NCBI Taxonomy" id="392009"/>
    <lineage>
        <taxon>Bacteria</taxon>
        <taxon>Pseudomonadati</taxon>
        <taxon>Bacteroidota</taxon>
        <taxon>Flavobacteriia</taxon>
        <taxon>Flavobacteriales</taxon>
        <taxon>Flavobacteriaceae</taxon>
        <taxon>Zeaxanthinibacter</taxon>
    </lineage>
</organism>
<feature type="chain" id="PRO_5020991961" evidence="1">
    <location>
        <begin position="20"/>
        <end position="168"/>
    </location>
</feature>
<dbReference type="RefSeq" id="WP_133642651.1">
    <property type="nucleotide sequence ID" value="NZ_SNYI01000001.1"/>
</dbReference>
<accession>A0A4R6TQ83</accession>
<keyword evidence="1" id="KW-0732">Signal</keyword>
<proteinExistence type="predicted"/>